<feature type="region of interest" description="Disordered" evidence="1">
    <location>
        <begin position="1157"/>
        <end position="1203"/>
    </location>
</feature>
<feature type="compositionally biased region" description="Low complexity" evidence="1">
    <location>
        <begin position="1061"/>
        <end position="1071"/>
    </location>
</feature>
<dbReference type="EMBL" id="QKWK01000003">
    <property type="protein sequence ID" value="TXT13035.1"/>
    <property type="molecule type" value="Genomic_DNA"/>
</dbReference>
<feature type="compositionally biased region" description="Polar residues" evidence="1">
    <location>
        <begin position="607"/>
        <end position="626"/>
    </location>
</feature>
<comment type="caution">
    <text evidence="2">The sequence shown here is derived from an EMBL/GenBank/DDBJ whole genome shotgun (WGS) entry which is preliminary data.</text>
</comment>
<feature type="compositionally biased region" description="Polar residues" evidence="1">
    <location>
        <begin position="890"/>
        <end position="905"/>
    </location>
</feature>
<feature type="region of interest" description="Disordered" evidence="1">
    <location>
        <begin position="318"/>
        <end position="369"/>
    </location>
</feature>
<feature type="region of interest" description="Disordered" evidence="1">
    <location>
        <begin position="571"/>
        <end position="679"/>
    </location>
</feature>
<organism evidence="2 3">
    <name type="scientific">Vanrija humicola</name>
    <name type="common">Yeast</name>
    <name type="synonym">Cryptococcus humicola</name>
    <dbReference type="NCBI Taxonomy" id="5417"/>
    <lineage>
        <taxon>Eukaryota</taxon>
        <taxon>Fungi</taxon>
        <taxon>Dikarya</taxon>
        <taxon>Basidiomycota</taxon>
        <taxon>Agaricomycotina</taxon>
        <taxon>Tremellomycetes</taxon>
        <taxon>Trichosporonales</taxon>
        <taxon>Trichosporonaceae</taxon>
        <taxon>Vanrija</taxon>
    </lineage>
</organism>
<accession>A0A7D8ZC58</accession>
<feature type="compositionally biased region" description="Acidic residues" evidence="1">
    <location>
        <begin position="670"/>
        <end position="679"/>
    </location>
</feature>
<evidence type="ECO:0000313" key="2">
    <source>
        <dbReference type="EMBL" id="TXT13035.1"/>
    </source>
</evidence>
<feature type="compositionally biased region" description="Basic and acidic residues" evidence="1">
    <location>
        <begin position="643"/>
        <end position="669"/>
    </location>
</feature>
<protein>
    <submittedName>
        <fullName evidence="2">Uncharacterized protein</fullName>
    </submittedName>
</protein>
<reference evidence="2 3" key="1">
    <citation type="journal article" date="2019" name="PLoS Genet.">
        <title>Convergent evolution of linked mating-type loci in basidiomycete fungi.</title>
        <authorList>
            <person name="Sun S."/>
            <person name="Coelho M.A."/>
            <person name="Heitman J."/>
            <person name="Nowrousian M."/>
        </authorList>
    </citation>
    <scope>NUCLEOTIDE SEQUENCE [LARGE SCALE GENOMIC DNA]</scope>
    <source>
        <strain evidence="2 3">CBS 4282</strain>
    </source>
</reference>
<dbReference type="OrthoDB" id="2587749at2759"/>
<name>A0A7D8ZC58_VANHU</name>
<dbReference type="AlphaFoldDB" id="A0A7D8ZC58"/>
<dbReference type="Proteomes" id="UP000473826">
    <property type="component" value="Unassembled WGS sequence"/>
</dbReference>
<feature type="compositionally biased region" description="Polar residues" evidence="1">
    <location>
        <begin position="734"/>
        <end position="752"/>
    </location>
</feature>
<feature type="compositionally biased region" description="Polar residues" evidence="1">
    <location>
        <begin position="781"/>
        <end position="790"/>
    </location>
</feature>
<feature type="region of interest" description="Disordered" evidence="1">
    <location>
        <begin position="1014"/>
        <end position="1106"/>
    </location>
</feature>
<feature type="compositionally biased region" description="Low complexity" evidence="1">
    <location>
        <begin position="338"/>
        <end position="357"/>
    </location>
</feature>
<feature type="region of interest" description="Disordered" evidence="1">
    <location>
        <begin position="923"/>
        <end position="983"/>
    </location>
</feature>
<keyword evidence="3" id="KW-1185">Reference proteome</keyword>
<feature type="region of interest" description="Disordered" evidence="1">
    <location>
        <begin position="837"/>
        <end position="905"/>
    </location>
</feature>
<evidence type="ECO:0000313" key="3">
    <source>
        <dbReference type="Proteomes" id="UP000473826"/>
    </source>
</evidence>
<feature type="compositionally biased region" description="Basic and acidic residues" evidence="1">
    <location>
        <begin position="1072"/>
        <end position="1083"/>
    </location>
</feature>
<proteinExistence type="predicted"/>
<sequence length="1203" mass="130862">MSPSALPRELVFHLSSHLVSLDQAADAIEEHILFRRSKGDNLYDISVSLVELERRLPRLGPSIRHAQYVTNIPPPTDLTPPATTSAHAHSASPATILAHLVSKPTPSVQQMREVVLEYVITRETRLRERKYGRGGKGTLGRDGFEEIAGHINEIEEGLRGKGQLAGPRGVVLANPVASDEELDEERQIALALLLSLRMLLSYFTLADLARQLLRQTPTDAERTLVQHLRRRVAGEGRFGVGKELEYVEGLTLNRRPALRPAFHSARARAHLPQRAVYAVPLPAPGKSACLKLLTAFVRDIEQAGPGAAVSYMQRGPSYGLASDRQGNSGAFRNRKGSPRTTGGSPSSPSSPTLGGSPVKSNHLPLPSDPTPIASYAQELLSEWLMREKREYMLKNKWVKTGREQLSKDLGDIETSLCMASKGMPSKHAQSLLPTFLYLRRTFALPPSPLPRAITDTYLDMIPSLPDPDFIPLREPTVSSTTAALYVNPRLDDGSALEAVEELLETEREKGITAGVSEEKTIAWLQGLVDQVEKRFPDGSYEAVFERARHLAVHPRVWPDLDPSSVFRINRTSQLSSPSSAGHRRSKSSAVPSTLIVEDDFEPPQGIRSPSRSHNRSASLPMNSRTGQSDEVHDARPAVTASRMHADRYAPRADRPDTPESSDPSEKVYDTDADTDTDSVDSEFVRRVAPLPHLPTSLGLSASTSSIVRNKPPPTLNLVVPGPDLGFSFDVDEPQPTSATGSGSVATPQTAESSGGWWDVVSPMAANHSPQVPKPWEGGANGSSPRRSSAYSLPPGAEPAAAQVLFTSNAKPDDGTLQTSPGPAIDLSLDTVTPRITAKAITPKTTPVARHAPQFDKDVPPVPDPPADERPVTPPHPYRGQPDEFGVSLDSPEQSSESHYTVQRSSNEYIPSATATWHAKPTAPLTYAPPRSHTYGSLSGSRPPPVPTMINRPNFPAPGSAPISPVTSYPMPTSPTKPAPRDVAYSPREATFTHRESTFNHRETAFVRSDLAYSPRESTFTQQRDSAFVPPPSRESTFTQRDAAFVPPPSRESTFTQRDAPSPRSSGGYSSRSPREQSFLHREPGFSPRDSQFSRELPPVVPPRDAAPLMTPREAPLVIHTHVAHPSANHSSQPSASAVKSKMNTFGRSMGHLVMARSRGDKDSSQPPANAMRKPEPPGAVTNNPGRWNRDMVIGIMGPPAERR</sequence>
<evidence type="ECO:0000256" key="1">
    <source>
        <dbReference type="SAM" id="MobiDB-lite"/>
    </source>
</evidence>
<feature type="compositionally biased region" description="Polar residues" evidence="1">
    <location>
        <begin position="1015"/>
        <end position="1024"/>
    </location>
</feature>
<feature type="region of interest" description="Disordered" evidence="1">
    <location>
        <begin position="730"/>
        <end position="796"/>
    </location>
</feature>
<gene>
    <name evidence="2" type="ORF">VHUM_01436</name>
</gene>